<sequence length="49" mass="5648">MNISNLLCFGASIFVLFLGIYVYILPGRKKVQKHFLYLSGCFSVWILFS</sequence>
<organism evidence="2 3">
    <name type="scientific">Leptospira interrogans serovar Pyrogenes str. 200701872</name>
    <dbReference type="NCBI Taxonomy" id="1193029"/>
    <lineage>
        <taxon>Bacteria</taxon>
        <taxon>Pseudomonadati</taxon>
        <taxon>Spirochaetota</taxon>
        <taxon>Spirochaetia</taxon>
        <taxon>Leptospirales</taxon>
        <taxon>Leptospiraceae</taxon>
        <taxon>Leptospira</taxon>
    </lineage>
</organism>
<keyword evidence="1" id="KW-0812">Transmembrane</keyword>
<dbReference type="Proteomes" id="UP000012117">
    <property type="component" value="Unassembled WGS sequence"/>
</dbReference>
<name>M7A4J2_LEPIR</name>
<keyword evidence="1" id="KW-0472">Membrane</keyword>
<evidence type="ECO:0000256" key="1">
    <source>
        <dbReference type="SAM" id="Phobius"/>
    </source>
</evidence>
<dbReference type="EMBL" id="AKWN02000084">
    <property type="protein sequence ID" value="EMP08940.1"/>
    <property type="molecule type" value="Genomic_DNA"/>
</dbReference>
<evidence type="ECO:0000313" key="2">
    <source>
        <dbReference type="EMBL" id="EMP08940.1"/>
    </source>
</evidence>
<keyword evidence="1" id="KW-1133">Transmembrane helix</keyword>
<proteinExistence type="predicted"/>
<dbReference type="AlphaFoldDB" id="M7A4J2"/>
<comment type="caution">
    <text evidence="2">The sequence shown here is derived from an EMBL/GenBank/DDBJ whole genome shotgun (WGS) entry which is preliminary data.</text>
</comment>
<protein>
    <submittedName>
        <fullName evidence="2">Uncharacterized protein</fullName>
    </submittedName>
</protein>
<accession>M7A4J2</accession>
<feature type="transmembrane region" description="Helical" evidence="1">
    <location>
        <begin position="6"/>
        <end position="24"/>
    </location>
</feature>
<reference evidence="2 3" key="1">
    <citation type="submission" date="2013-01" db="EMBL/GenBank/DDBJ databases">
        <authorList>
            <person name="Harkins D.M."/>
            <person name="Durkin A.S."/>
            <person name="Brinkac L.M."/>
            <person name="Haft D.H."/>
            <person name="Selengut J.D."/>
            <person name="Sanka R."/>
            <person name="DePew J."/>
            <person name="Purushe J."/>
            <person name="Picardeau M."/>
            <person name="Werts C."/>
            <person name="Goarant C."/>
            <person name="Vinetz J.M."/>
            <person name="Sutton G.G."/>
            <person name="Nierman W.C."/>
            <person name="Fouts D.E."/>
        </authorList>
    </citation>
    <scope>NUCLEOTIDE SEQUENCE [LARGE SCALE GENOMIC DNA]</scope>
    <source>
        <strain evidence="2 3">200701872</strain>
    </source>
</reference>
<gene>
    <name evidence="2" type="ORF">LEP1GSC124_3602</name>
</gene>
<evidence type="ECO:0000313" key="3">
    <source>
        <dbReference type="Proteomes" id="UP000012117"/>
    </source>
</evidence>
<dbReference type="BioCyc" id="LINT1193029:G11R4-790-MONOMER"/>